<evidence type="ECO:0000313" key="2">
    <source>
        <dbReference type="EMBL" id="GLU48619.1"/>
    </source>
</evidence>
<keyword evidence="3" id="KW-1185">Reference proteome</keyword>
<accession>A0A9W6UJA5</accession>
<dbReference type="AlphaFoldDB" id="A0A9W6UJA5"/>
<feature type="region of interest" description="Disordered" evidence="1">
    <location>
        <begin position="45"/>
        <end position="95"/>
    </location>
</feature>
<name>A0A9W6UJA5_9ACTN</name>
<evidence type="ECO:0000256" key="1">
    <source>
        <dbReference type="SAM" id="MobiDB-lite"/>
    </source>
</evidence>
<dbReference type="EMBL" id="BSQG01000004">
    <property type="protein sequence ID" value="GLU48619.1"/>
    <property type="molecule type" value="Genomic_DNA"/>
</dbReference>
<evidence type="ECO:0000313" key="3">
    <source>
        <dbReference type="Proteomes" id="UP001165092"/>
    </source>
</evidence>
<protein>
    <submittedName>
        <fullName evidence="2">Uncharacterized protein</fullName>
    </submittedName>
</protein>
<comment type="caution">
    <text evidence="2">The sequence shown here is derived from an EMBL/GenBank/DDBJ whole genome shotgun (WGS) entry which is preliminary data.</text>
</comment>
<reference evidence="2" key="1">
    <citation type="submission" date="2023-02" db="EMBL/GenBank/DDBJ databases">
        <title>Nocardiopsis ansamitocini NBRC 112285.</title>
        <authorList>
            <person name="Ichikawa N."/>
            <person name="Sato H."/>
            <person name="Tonouchi N."/>
        </authorList>
    </citation>
    <scope>NUCLEOTIDE SEQUENCE</scope>
    <source>
        <strain evidence="2">NBRC 112285</strain>
    </source>
</reference>
<organism evidence="2 3">
    <name type="scientific">Nocardiopsis ansamitocini</name>
    <dbReference type="NCBI Taxonomy" id="1670832"/>
    <lineage>
        <taxon>Bacteria</taxon>
        <taxon>Bacillati</taxon>
        <taxon>Actinomycetota</taxon>
        <taxon>Actinomycetes</taxon>
        <taxon>Streptosporangiales</taxon>
        <taxon>Nocardiopsidaceae</taxon>
        <taxon>Nocardiopsis</taxon>
    </lineage>
</organism>
<gene>
    <name evidence="2" type="ORF">Nans01_29700</name>
</gene>
<dbReference type="Proteomes" id="UP001165092">
    <property type="component" value="Unassembled WGS sequence"/>
</dbReference>
<proteinExistence type="predicted"/>
<sequence>MREPCGQGLDSRGSTDTIHLRVLMAGIREAEADLRERRACAGRRRVGDPVVAGKSTHSLTGTTGEDHETRSPGGEPRASALRGRVAAPVRRLPLP</sequence>